<keyword evidence="2" id="KW-1133">Transmembrane helix</keyword>
<evidence type="ECO:0000256" key="1">
    <source>
        <dbReference type="SAM" id="MobiDB-lite"/>
    </source>
</evidence>
<accession>A0A7S4RD69</accession>
<gene>
    <name evidence="3" type="ORF">DBRI00130_LOCUS16823</name>
</gene>
<feature type="compositionally biased region" description="Basic and acidic residues" evidence="1">
    <location>
        <begin position="598"/>
        <end position="620"/>
    </location>
</feature>
<dbReference type="EMBL" id="HBNS01021224">
    <property type="protein sequence ID" value="CAE4610900.1"/>
    <property type="molecule type" value="Transcribed_RNA"/>
</dbReference>
<evidence type="ECO:0000256" key="2">
    <source>
        <dbReference type="SAM" id="Phobius"/>
    </source>
</evidence>
<evidence type="ECO:0000313" key="3">
    <source>
        <dbReference type="EMBL" id="CAE4610900.1"/>
    </source>
</evidence>
<feature type="region of interest" description="Disordered" evidence="1">
    <location>
        <begin position="597"/>
        <end position="626"/>
    </location>
</feature>
<feature type="compositionally biased region" description="Basic and acidic residues" evidence="1">
    <location>
        <begin position="1077"/>
        <end position="1086"/>
    </location>
</feature>
<proteinExistence type="predicted"/>
<feature type="transmembrane region" description="Helical" evidence="2">
    <location>
        <begin position="635"/>
        <end position="652"/>
    </location>
</feature>
<organism evidence="3">
    <name type="scientific">Ditylum brightwellii</name>
    <dbReference type="NCBI Taxonomy" id="49249"/>
    <lineage>
        <taxon>Eukaryota</taxon>
        <taxon>Sar</taxon>
        <taxon>Stramenopiles</taxon>
        <taxon>Ochrophyta</taxon>
        <taxon>Bacillariophyta</taxon>
        <taxon>Mediophyceae</taxon>
        <taxon>Lithodesmiophycidae</taxon>
        <taxon>Lithodesmiales</taxon>
        <taxon>Lithodesmiaceae</taxon>
        <taxon>Ditylum</taxon>
    </lineage>
</organism>
<feature type="transmembrane region" description="Helical" evidence="2">
    <location>
        <begin position="573"/>
        <end position="593"/>
    </location>
</feature>
<feature type="transmembrane region" description="Helical" evidence="2">
    <location>
        <begin position="806"/>
        <end position="825"/>
    </location>
</feature>
<feature type="transmembrane region" description="Helical" evidence="2">
    <location>
        <begin position="947"/>
        <end position="965"/>
    </location>
</feature>
<dbReference type="PANTHER" id="PTHR46104">
    <property type="entry name" value="GENE 9195-RELATED-RELATED"/>
    <property type="match status" value="1"/>
</dbReference>
<feature type="transmembrane region" description="Helical" evidence="2">
    <location>
        <begin position="454"/>
        <end position="476"/>
    </location>
</feature>
<reference evidence="3" key="1">
    <citation type="submission" date="2021-01" db="EMBL/GenBank/DDBJ databases">
        <authorList>
            <person name="Corre E."/>
            <person name="Pelletier E."/>
            <person name="Niang G."/>
            <person name="Scheremetjew M."/>
            <person name="Finn R."/>
            <person name="Kale V."/>
            <person name="Holt S."/>
            <person name="Cochrane G."/>
            <person name="Meng A."/>
            <person name="Brown T."/>
            <person name="Cohen L."/>
        </authorList>
    </citation>
    <scope>NUCLEOTIDE SEQUENCE</scope>
    <source>
        <strain evidence="3">GSO104</strain>
    </source>
</reference>
<protein>
    <submittedName>
        <fullName evidence="3">Uncharacterized protein</fullName>
    </submittedName>
</protein>
<feature type="transmembrane region" description="Helical" evidence="2">
    <location>
        <begin position="913"/>
        <end position="935"/>
    </location>
</feature>
<feature type="transmembrane region" description="Helical" evidence="2">
    <location>
        <begin position="664"/>
        <end position="685"/>
    </location>
</feature>
<feature type="region of interest" description="Disordered" evidence="1">
    <location>
        <begin position="1077"/>
        <end position="1097"/>
    </location>
</feature>
<feature type="compositionally biased region" description="Basic and acidic residues" evidence="1">
    <location>
        <begin position="1279"/>
        <end position="1293"/>
    </location>
</feature>
<feature type="transmembrane region" description="Helical" evidence="2">
    <location>
        <begin position="837"/>
        <end position="857"/>
    </location>
</feature>
<dbReference type="PANTHER" id="PTHR46104:SF1">
    <property type="entry name" value="GENE 9195-RELATED"/>
    <property type="match status" value="1"/>
</dbReference>
<keyword evidence="2" id="KW-0472">Membrane</keyword>
<keyword evidence="2" id="KW-0812">Transmembrane</keyword>
<feature type="region of interest" description="Disordered" evidence="1">
    <location>
        <begin position="1277"/>
        <end position="1299"/>
    </location>
</feature>
<feature type="transmembrane region" description="Helical" evidence="2">
    <location>
        <begin position="503"/>
        <end position="524"/>
    </location>
</feature>
<sequence length="1299" mass="150498">MPSYFEKQKIDSGFPDNKHQEVQFTVTALETQQITVVVELLHGFYYADFDSYFGSYNKSELQIHTPSRFAYGSESRKPLKDRSMWMGIIEKQTFDSMPLELPLNLPMTIDQYGRKHFENLILVDRPSNIEVGYDSNWTRIRPSLRDIESNNSQYDDDGRGRTFPYSVQDKYESVHEEELWWEIGDQTEVFPGQTMEKFSYLAMPYLPFFSNCDGYDSHISISRLLEDNPNCTLIRYENTVPVYQYPWFNTLSPLSDTCRNLVKDEEVEIYKGIPISCFYEEEVDSPNDKLRWFEMEPRMTLFSLSKNAIPAENFEAKYNRLVGQVIERWGRSKEIEIIRSSQDMIPVSVDEVKGGIKNTIPRSVELELQYYQVNRGEKRLVSAYIYFDELCTTIKPRQMGGNAELLGLMKGRGIEPCDLDINGKLKSRDYKLRVHFHALGWFSLLNSFEFDSPIYLGFFTLVGVASAILVAIVWSINRIFTKLRYPPTFHGWSLAKLITRPQWLGCAIASFPYTLCLSVIYFWFCPNDANGALASSDPVVKPSIWAFEHLHGSWLDTAVLGDTQIEQYRAGRLGSAMLAVGLYMTVLGASLIVPEQTTKNDDKSEGDRNSEDNPIDEKQEPTPSGAWQPKVWKRAHLIWCSFCFECFLLSVWEFSYSPIFEQNIYRIIVIFKLSQMVLELLLSGILRESFNYAPFIVVMEVAEMLITIGASDFVTFTAGHFVEISIITIERMYIHPCIKVLKNLWPRWKMLAQRKFGKRKRLTRSQKQQEEMKWRRVNEDIQLRNEGVEPLLDSVALFSVEKTGTILSPIICLIVMVFFEQTQIAMQYNVRKNELGYYTLFACYMIPWTSVVDVFILNTQELIHGWRLYDYMAYQRFRFTTREYRWVLSSDTFDESISEGMQTMDLLCFSSQYYFIISVFAFAMLTNMFAITVFLRYEYNFLGDPAMPIIVLAIFLICEVIRLILCRIANVTVPYFNWHGLWAPKQLEGTMDDAIAAKLAIGEGRQADLEQERLELQALNSDRFRHRFLDRNRPWVLNHLVELITPRSLASVGPDGRPLTEFVRDVYSDLMAIGEGARKSGDRSDISSDDEGDEDFEKRRLWDRSPLTGSNLAMAKLWLSKARKRRSFGRVVSGIIQDHKEDKCSLCARTKETCASLVGGLSKGGLRDPYAIDDLITQFEQKYSINENDPNMWKAFFRSKAEYVTVCNLCIDRLEQEKLTRHIRYPGADRLTRSGDISSDDEEDEVVFDPIIVLRSSNEGKMMGKWLSAARKKIGGDFPRPESRKQMEMYAERLKRKKK</sequence>
<name>A0A7S4RD69_9STRA</name>